<evidence type="ECO:0000256" key="6">
    <source>
        <dbReference type="ARBA" id="ARBA00032692"/>
    </source>
</evidence>
<evidence type="ECO:0000256" key="3">
    <source>
        <dbReference type="ARBA" id="ARBA00007795"/>
    </source>
</evidence>
<dbReference type="EMBL" id="PQFF01000242">
    <property type="protein sequence ID" value="RHZ70863.1"/>
    <property type="molecule type" value="Genomic_DNA"/>
</dbReference>
<evidence type="ECO:0000256" key="5">
    <source>
        <dbReference type="ARBA" id="ARBA00023228"/>
    </source>
</evidence>
<keyword evidence="8" id="KW-1185">Reference proteome</keyword>
<gene>
    <name evidence="7" type="ORF">Glove_265g24</name>
</gene>
<evidence type="ECO:0000313" key="8">
    <source>
        <dbReference type="Proteomes" id="UP000266861"/>
    </source>
</evidence>
<evidence type="ECO:0000256" key="2">
    <source>
        <dbReference type="ARBA" id="ARBA00004496"/>
    </source>
</evidence>
<dbReference type="GO" id="GO:0005085">
    <property type="term" value="F:guanyl-nucleotide exchange factor activity"/>
    <property type="evidence" value="ECO:0007669"/>
    <property type="project" value="TreeGrafter"/>
</dbReference>
<reference evidence="7 8" key="1">
    <citation type="submission" date="2018-08" db="EMBL/GenBank/DDBJ databases">
        <title>Genome and evolution of the arbuscular mycorrhizal fungus Diversispora epigaea (formerly Glomus versiforme) and its bacterial endosymbionts.</title>
        <authorList>
            <person name="Sun X."/>
            <person name="Fei Z."/>
            <person name="Harrison M."/>
        </authorList>
    </citation>
    <scope>NUCLEOTIDE SEQUENCE [LARGE SCALE GENOMIC DNA]</scope>
    <source>
        <strain evidence="7 8">IT104</strain>
    </source>
</reference>
<proteinExistence type="inferred from homology"/>
<dbReference type="PANTHER" id="PTHR13342:SF2">
    <property type="entry name" value="RAGULATOR COMPLEX PROTEIN LAMTOR5"/>
    <property type="match status" value="1"/>
</dbReference>
<name>A0A397ICI3_9GLOM</name>
<dbReference type="AlphaFoldDB" id="A0A397ICI3"/>
<comment type="subcellular location">
    <subcellularLocation>
        <location evidence="2">Cytoplasm</location>
    </subcellularLocation>
    <subcellularLocation>
        <location evidence="1">Lysosome</location>
    </subcellularLocation>
</comment>
<dbReference type="GO" id="GO:0071986">
    <property type="term" value="C:Ragulator complex"/>
    <property type="evidence" value="ECO:0007669"/>
    <property type="project" value="InterPro"/>
</dbReference>
<dbReference type="GO" id="GO:0043066">
    <property type="term" value="P:negative regulation of apoptotic process"/>
    <property type="evidence" value="ECO:0007669"/>
    <property type="project" value="InterPro"/>
</dbReference>
<evidence type="ECO:0000256" key="1">
    <source>
        <dbReference type="ARBA" id="ARBA00004371"/>
    </source>
</evidence>
<dbReference type="GO" id="GO:1904263">
    <property type="term" value="P:positive regulation of TORC1 signaling"/>
    <property type="evidence" value="ECO:0007669"/>
    <property type="project" value="TreeGrafter"/>
</dbReference>
<evidence type="ECO:0000256" key="4">
    <source>
        <dbReference type="ARBA" id="ARBA00022490"/>
    </source>
</evidence>
<dbReference type="SUPFAM" id="SSF103196">
    <property type="entry name" value="Roadblock/LC7 domain"/>
    <property type="match status" value="1"/>
</dbReference>
<keyword evidence="4" id="KW-0963">Cytoplasm</keyword>
<dbReference type="OrthoDB" id="76862at2759"/>
<evidence type="ECO:0000313" key="7">
    <source>
        <dbReference type="EMBL" id="RHZ70863.1"/>
    </source>
</evidence>
<protein>
    <recommendedName>
        <fullName evidence="6">Late endosomal/lysosomal adaptor and MAPK and MTOR activator 5</fullName>
    </recommendedName>
</protein>
<comment type="similarity">
    <text evidence="3">Belongs to the LAMTOR5 family.</text>
</comment>
<dbReference type="Gene3D" id="3.30.450.30">
    <property type="entry name" value="Dynein light chain 2a, cytoplasmic"/>
    <property type="match status" value="1"/>
</dbReference>
<dbReference type="Pfam" id="PF16672">
    <property type="entry name" value="LAMTOR5"/>
    <property type="match status" value="1"/>
</dbReference>
<dbReference type="PANTHER" id="PTHR13342">
    <property type="entry name" value="RAGULATOR COMPLEX PROTEIN LAMTOR5"/>
    <property type="match status" value="1"/>
</dbReference>
<dbReference type="GO" id="GO:0071230">
    <property type="term" value="P:cellular response to amino acid stimulus"/>
    <property type="evidence" value="ECO:0007669"/>
    <property type="project" value="TreeGrafter"/>
</dbReference>
<dbReference type="InterPro" id="IPR024135">
    <property type="entry name" value="LAMTOR5"/>
</dbReference>
<keyword evidence="5" id="KW-0458">Lysosome</keyword>
<sequence>MFSGKNKRSVMGRQRRTLGFTQRMETAVISVLESLIKTDGVKGVLIADEHGLCLGALGKANPNCSGIIREIATHAKSLNDDSNSQQLLTIKIEANNSTILIRNDGNKTLAVFK</sequence>
<organism evidence="7 8">
    <name type="scientific">Diversispora epigaea</name>
    <dbReference type="NCBI Taxonomy" id="1348612"/>
    <lineage>
        <taxon>Eukaryota</taxon>
        <taxon>Fungi</taxon>
        <taxon>Fungi incertae sedis</taxon>
        <taxon>Mucoromycota</taxon>
        <taxon>Glomeromycotina</taxon>
        <taxon>Glomeromycetes</taxon>
        <taxon>Diversisporales</taxon>
        <taxon>Diversisporaceae</taxon>
        <taxon>Diversispora</taxon>
    </lineage>
</organism>
<dbReference type="Proteomes" id="UP000266861">
    <property type="component" value="Unassembled WGS sequence"/>
</dbReference>
<comment type="caution">
    <text evidence="7">The sequence shown here is derived from an EMBL/GenBank/DDBJ whole genome shotgun (WGS) entry which is preliminary data.</text>
</comment>
<accession>A0A397ICI3</accession>